<keyword evidence="3" id="KW-1185">Reference proteome</keyword>
<comment type="caution">
    <text evidence="2">The sequence shown here is derived from an EMBL/GenBank/DDBJ whole genome shotgun (WGS) entry which is preliminary data.</text>
</comment>
<dbReference type="Gene3D" id="1.10.150.20">
    <property type="entry name" value="5' to 3' exonuclease, C-terminal subdomain"/>
    <property type="match status" value="1"/>
</dbReference>
<organism evidence="2 3">
    <name type="scientific">Bugula neritina</name>
    <name type="common">Brown bryozoan</name>
    <name type="synonym">Sertularia neritina</name>
    <dbReference type="NCBI Taxonomy" id="10212"/>
    <lineage>
        <taxon>Eukaryota</taxon>
        <taxon>Metazoa</taxon>
        <taxon>Spiralia</taxon>
        <taxon>Lophotrochozoa</taxon>
        <taxon>Bryozoa</taxon>
        <taxon>Gymnolaemata</taxon>
        <taxon>Cheilostomatida</taxon>
        <taxon>Flustrina</taxon>
        <taxon>Buguloidea</taxon>
        <taxon>Bugulidae</taxon>
        <taxon>Bugula</taxon>
    </lineage>
</organism>
<dbReference type="Pfam" id="PF02889">
    <property type="entry name" value="Sec63"/>
    <property type="match status" value="1"/>
</dbReference>
<dbReference type="EMBL" id="VXIV02000690">
    <property type="protein sequence ID" value="KAF6036666.1"/>
    <property type="molecule type" value="Genomic_DNA"/>
</dbReference>
<gene>
    <name evidence="2" type="ORF">EB796_005011</name>
</gene>
<dbReference type="PANTHER" id="PTHR47835">
    <property type="entry name" value="HFM1, ATP DEPENDENT DNA HELICASE HOMOLOG"/>
    <property type="match status" value="1"/>
</dbReference>
<protein>
    <submittedName>
        <fullName evidence="2">ASCC3</fullName>
    </submittedName>
</protein>
<sequence length="183" mass="21235">MQQPAILNMVSHAQEFQQLKVRDEELQELDRHMFDDCYLPVSGGSESTEGKVNILLQTYIGKQLVENFSLVSDMSYVAQNAGRIIRALFEIVLRKGWSVMTGRLLTLSKVIEHQLWDFEHPLRQFNELRPEILNKLEQFELSLDRLKEMDSNEIEIFGSDATFVTVTLGGFALRHILKQLFEY</sequence>
<accession>A0A7J7KGQ3</accession>
<dbReference type="AlphaFoldDB" id="A0A7J7KGQ3"/>
<dbReference type="SMART" id="SM00973">
    <property type="entry name" value="Sec63"/>
    <property type="match status" value="1"/>
</dbReference>
<feature type="domain" description="SEC63" evidence="1">
    <location>
        <begin position="1"/>
        <end position="179"/>
    </location>
</feature>
<dbReference type="OrthoDB" id="5575at2759"/>
<dbReference type="Gene3D" id="1.10.3380.10">
    <property type="entry name" value="Sec63 N-terminal domain-like domain"/>
    <property type="match status" value="1"/>
</dbReference>
<dbReference type="GO" id="GO:0016787">
    <property type="term" value="F:hydrolase activity"/>
    <property type="evidence" value="ECO:0007669"/>
    <property type="project" value="UniProtKB-KW"/>
</dbReference>
<dbReference type="GO" id="GO:0043138">
    <property type="term" value="F:3'-5' DNA helicase activity"/>
    <property type="evidence" value="ECO:0007669"/>
    <property type="project" value="UniProtKB-EC"/>
</dbReference>
<name>A0A7J7KGQ3_BUGNE</name>
<dbReference type="GO" id="GO:0051321">
    <property type="term" value="P:meiotic cell cycle"/>
    <property type="evidence" value="ECO:0007669"/>
    <property type="project" value="UniProtKB-KW"/>
</dbReference>
<reference evidence="2" key="1">
    <citation type="submission" date="2020-06" db="EMBL/GenBank/DDBJ databases">
        <title>Draft genome of Bugula neritina, a colonial animal packing powerful symbionts and potential medicines.</title>
        <authorList>
            <person name="Rayko M."/>
        </authorList>
    </citation>
    <scope>NUCLEOTIDE SEQUENCE [LARGE SCALE GENOMIC DNA]</scope>
    <source>
        <strain evidence="2">Kwan_BN1</strain>
    </source>
</reference>
<proteinExistence type="predicted"/>
<evidence type="ECO:0000259" key="1">
    <source>
        <dbReference type="SMART" id="SM00973"/>
    </source>
</evidence>
<dbReference type="SUPFAM" id="SSF158702">
    <property type="entry name" value="Sec63 N-terminal domain-like"/>
    <property type="match status" value="1"/>
</dbReference>
<dbReference type="InterPro" id="IPR004179">
    <property type="entry name" value="Sec63-dom"/>
</dbReference>
<evidence type="ECO:0000313" key="3">
    <source>
        <dbReference type="Proteomes" id="UP000593567"/>
    </source>
</evidence>
<dbReference type="PANTHER" id="PTHR47835:SF3">
    <property type="entry name" value="HELICASE FOR MEIOSIS 1"/>
    <property type="match status" value="1"/>
</dbReference>
<dbReference type="Proteomes" id="UP000593567">
    <property type="component" value="Unassembled WGS sequence"/>
</dbReference>
<evidence type="ECO:0000313" key="2">
    <source>
        <dbReference type="EMBL" id="KAF6036666.1"/>
    </source>
</evidence>
<dbReference type="InterPro" id="IPR052247">
    <property type="entry name" value="Meiotic_Crossover_Helicase"/>
</dbReference>